<keyword evidence="3" id="KW-0597">Phosphoprotein</keyword>
<dbReference type="Gene3D" id="1.10.510.10">
    <property type="entry name" value="Transferase(Phosphotransferase) domain 1"/>
    <property type="match status" value="1"/>
</dbReference>
<keyword evidence="6" id="KW-0732">Signal</keyword>
<dbReference type="InterPro" id="IPR011009">
    <property type="entry name" value="Kinase-like_dom_sf"/>
</dbReference>
<dbReference type="AlphaFoldDB" id="A0A2G5CGW6"/>
<evidence type="ECO:0000256" key="5">
    <source>
        <dbReference type="ARBA" id="ARBA00022692"/>
    </source>
</evidence>
<dbReference type="Proteomes" id="UP000230069">
    <property type="component" value="Unassembled WGS sequence"/>
</dbReference>
<dbReference type="GO" id="GO:0005524">
    <property type="term" value="F:ATP binding"/>
    <property type="evidence" value="ECO:0007669"/>
    <property type="project" value="UniProtKB-KW"/>
</dbReference>
<evidence type="ECO:0000256" key="9">
    <source>
        <dbReference type="ARBA" id="ARBA00022777"/>
    </source>
</evidence>
<organism evidence="18 19">
    <name type="scientific">Aquilegia coerulea</name>
    <name type="common">Rocky mountain columbine</name>
    <dbReference type="NCBI Taxonomy" id="218851"/>
    <lineage>
        <taxon>Eukaryota</taxon>
        <taxon>Viridiplantae</taxon>
        <taxon>Streptophyta</taxon>
        <taxon>Embryophyta</taxon>
        <taxon>Tracheophyta</taxon>
        <taxon>Spermatophyta</taxon>
        <taxon>Magnoliopsida</taxon>
        <taxon>Ranunculales</taxon>
        <taxon>Ranunculaceae</taxon>
        <taxon>Thalictroideae</taxon>
        <taxon>Aquilegia</taxon>
    </lineage>
</organism>
<dbReference type="EMBL" id="KZ305072">
    <property type="protein sequence ID" value="PIA30480.1"/>
    <property type="molecule type" value="Genomic_DNA"/>
</dbReference>
<dbReference type="GO" id="GO:0005886">
    <property type="term" value="C:plasma membrane"/>
    <property type="evidence" value="ECO:0007669"/>
    <property type="project" value="TreeGrafter"/>
</dbReference>
<feature type="domain" description="Gnk2-homologous" evidence="17">
    <location>
        <begin position="139"/>
        <end position="244"/>
    </location>
</feature>
<keyword evidence="4" id="KW-0808">Transferase</keyword>
<dbReference type="Pfam" id="PF07714">
    <property type="entry name" value="PK_Tyr_Ser-Thr"/>
    <property type="match status" value="1"/>
</dbReference>
<evidence type="ECO:0000256" key="7">
    <source>
        <dbReference type="ARBA" id="ARBA00022737"/>
    </source>
</evidence>
<dbReference type="CDD" id="cd23509">
    <property type="entry name" value="Gnk2-like"/>
    <property type="match status" value="2"/>
</dbReference>
<protein>
    <recommendedName>
        <fullName evidence="20">Cysteine-rich receptor-like protein kinase 10</fullName>
    </recommendedName>
</protein>
<dbReference type="Gene3D" id="3.30.200.20">
    <property type="entry name" value="Phosphorylase Kinase, domain 1"/>
    <property type="match status" value="1"/>
</dbReference>
<evidence type="ECO:0000256" key="3">
    <source>
        <dbReference type="ARBA" id="ARBA00022553"/>
    </source>
</evidence>
<feature type="compositionally biased region" description="Polar residues" evidence="15">
    <location>
        <begin position="629"/>
        <end position="638"/>
    </location>
</feature>
<evidence type="ECO:0000256" key="6">
    <source>
        <dbReference type="ARBA" id="ARBA00022729"/>
    </source>
</evidence>
<keyword evidence="14" id="KW-0325">Glycoprotein</keyword>
<dbReference type="InterPro" id="IPR001245">
    <property type="entry name" value="Ser-Thr/Tyr_kinase_cat_dom"/>
</dbReference>
<accession>A0A2G5CGW6</accession>
<keyword evidence="5" id="KW-0812">Transmembrane</keyword>
<dbReference type="FunFam" id="3.30.200.20:FF:000142">
    <property type="entry name" value="Cysteine-rich receptor-like protein kinase 10"/>
    <property type="match status" value="1"/>
</dbReference>
<gene>
    <name evidence="18" type="ORF">AQUCO_05500033v1</name>
</gene>
<evidence type="ECO:0000256" key="11">
    <source>
        <dbReference type="ARBA" id="ARBA00022989"/>
    </source>
</evidence>
<dbReference type="PROSITE" id="PS51473">
    <property type="entry name" value="GNK2"/>
    <property type="match status" value="2"/>
</dbReference>
<evidence type="ECO:0000313" key="18">
    <source>
        <dbReference type="EMBL" id="PIA30480.1"/>
    </source>
</evidence>
<name>A0A2G5CGW6_AQUCA</name>
<evidence type="ECO:0000256" key="4">
    <source>
        <dbReference type="ARBA" id="ARBA00022679"/>
    </source>
</evidence>
<feature type="region of interest" description="Disordered" evidence="15">
    <location>
        <begin position="629"/>
        <end position="663"/>
    </location>
</feature>
<dbReference type="PROSITE" id="PS50011">
    <property type="entry name" value="PROTEIN_KINASE_DOM"/>
    <property type="match status" value="1"/>
</dbReference>
<sequence length="663" mass="74071">MCRSTGCVIAIKTKPSFSSFLLRVRIHAQNPWFPPSCDTAFNYTPNSLYHTNLNLTLQSLTANTFLNGFNTTTLGENPDQVYGLLQCRGDISPRDCQTCADISSLEILQRCKYQKEALVYYNNCFLRYAHYRFFSTATSNPELWLSNSKAVSDPRLFSHKLGVLMNNLSSTAASNSSRFSTGMTDFMDFLNIYGLVQCTRDLSEISCLSCLQRMISYIPTCCNGSQGSQVYAKSCFIRYEIYSFFQSSPLMVPSPPLVASLPPDRNSTFGTPTEGATNRKGKLPFSFSAIICENICKRVFKLYLFLLGDREQEDVGTVESLIFDLSTLKAATGDFSDSHKLGQGGFGPVYKGELSDGRQVAVKRLSHTSGQGLEELKTEVVLVAKLLHRNLVSLVGFCLEREEKLLVYELLPNGSLDQTLFDESKSLLLDWDIRYRIIVGIAKGLLYLHHDSQIRIIHRDLKASNILLDEDMNPKISDFGLARLFRGSQTQANTNRIAGTYGYMAPEYAKNGHFSTKSDVFSFGVLILEIVTGRKNSDFQDTGNLQSFVWHHWTDGTTIEIMDKTLGDQWLESEALKCIHIGLLCLQQDASNRPTMTEVMLMLSSYTFTCPVPSQPAFYVKTSNAGTDVINGSTNNGSEVDRSSMKSSEQSVNEVTISELEPR</sequence>
<evidence type="ECO:0000256" key="15">
    <source>
        <dbReference type="SAM" id="MobiDB-lite"/>
    </source>
</evidence>
<evidence type="ECO:0000259" key="17">
    <source>
        <dbReference type="PROSITE" id="PS51473"/>
    </source>
</evidence>
<dbReference type="CDD" id="cd14066">
    <property type="entry name" value="STKc_IRAK"/>
    <property type="match status" value="1"/>
</dbReference>
<evidence type="ECO:0000313" key="19">
    <source>
        <dbReference type="Proteomes" id="UP000230069"/>
    </source>
</evidence>
<dbReference type="FunFam" id="3.30.430.20:FF:000002">
    <property type="entry name" value="Cysteine-rich receptor-like protein kinase 10"/>
    <property type="match status" value="1"/>
</dbReference>
<evidence type="ECO:0000256" key="10">
    <source>
        <dbReference type="ARBA" id="ARBA00022840"/>
    </source>
</evidence>
<evidence type="ECO:0000256" key="12">
    <source>
        <dbReference type="ARBA" id="ARBA00023136"/>
    </source>
</evidence>
<evidence type="ECO:0000256" key="14">
    <source>
        <dbReference type="ARBA" id="ARBA00023180"/>
    </source>
</evidence>
<evidence type="ECO:0000256" key="1">
    <source>
        <dbReference type="ARBA" id="ARBA00004167"/>
    </source>
</evidence>
<dbReference type="InterPro" id="IPR008271">
    <property type="entry name" value="Ser/Thr_kinase_AS"/>
</dbReference>
<dbReference type="PANTHER" id="PTHR27002">
    <property type="entry name" value="RECEPTOR-LIKE SERINE/THREONINE-PROTEIN KINASE SD1-8"/>
    <property type="match status" value="1"/>
</dbReference>
<feature type="compositionally biased region" description="Polar residues" evidence="15">
    <location>
        <begin position="645"/>
        <end position="656"/>
    </location>
</feature>
<comment type="subcellular location">
    <subcellularLocation>
        <location evidence="1">Membrane</location>
        <topology evidence="1">Single-pass membrane protein</topology>
    </subcellularLocation>
</comment>
<evidence type="ECO:0008006" key="20">
    <source>
        <dbReference type="Google" id="ProtNLM"/>
    </source>
</evidence>
<dbReference type="FunFam" id="1.10.510.10:FF:000343">
    <property type="entry name" value="Cysteine-rich receptor-like protein kinase 28"/>
    <property type="match status" value="1"/>
</dbReference>
<dbReference type="Pfam" id="PF01657">
    <property type="entry name" value="Stress-antifung"/>
    <property type="match status" value="2"/>
</dbReference>
<keyword evidence="10" id="KW-0067">ATP-binding</keyword>
<dbReference type="InterPro" id="IPR038408">
    <property type="entry name" value="GNK2_sf"/>
</dbReference>
<dbReference type="Gene3D" id="3.30.430.20">
    <property type="entry name" value="Gnk2 domain, C-X8-C-X2-C motif"/>
    <property type="match status" value="2"/>
</dbReference>
<keyword evidence="8" id="KW-0547">Nucleotide-binding</keyword>
<keyword evidence="2" id="KW-0723">Serine/threonine-protein kinase</keyword>
<keyword evidence="7" id="KW-0677">Repeat</keyword>
<feature type="domain" description="Gnk2-homologous" evidence="17">
    <location>
        <begin position="31"/>
        <end position="133"/>
    </location>
</feature>
<dbReference type="OrthoDB" id="688481at2759"/>
<dbReference type="InterPro" id="IPR000719">
    <property type="entry name" value="Prot_kinase_dom"/>
</dbReference>
<keyword evidence="13" id="KW-0675">Receptor</keyword>
<feature type="domain" description="Protein kinase" evidence="16">
    <location>
        <begin position="335"/>
        <end position="609"/>
    </location>
</feature>
<evidence type="ECO:0000256" key="8">
    <source>
        <dbReference type="ARBA" id="ARBA00022741"/>
    </source>
</evidence>
<keyword evidence="12" id="KW-0472">Membrane</keyword>
<keyword evidence="19" id="KW-1185">Reference proteome</keyword>
<keyword evidence="11" id="KW-1133">Transmembrane helix</keyword>
<dbReference type="InterPro" id="IPR002902">
    <property type="entry name" value="GNK2"/>
</dbReference>
<keyword evidence="9" id="KW-0418">Kinase</keyword>
<dbReference type="PANTHER" id="PTHR27002:SF1040">
    <property type="entry name" value="OS07G0538400 PROTEIN"/>
    <property type="match status" value="1"/>
</dbReference>
<dbReference type="InParanoid" id="A0A2G5CGW6"/>
<evidence type="ECO:0000259" key="16">
    <source>
        <dbReference type="PROSITE" id="PS50011"/>
    </source>
</evidence>
<dbReference type="GO" id="GO:0004674">
    <property type="term" value="F:protein serine/threonine kinase activity"/>
    <property type="evidence" value="ECO:0007669"/>
    <property type="project" value="UniProtKB-KW"/>
</dbReference>
<dbReference type="STRING" id="218851.A0A2G5CGW6"/>
<evidence type="ECO:0000256" key="2">
    <source>
        <dbReference type="ARBA" id="ARBA00022527"/>
    </source>
</evidence>
<dbReference type="SMART" id="SM00220">
    <property type="entry name" value="S_TKc"/>
    <property type="match status" value="1"/>
</dbReference>
<dbReference type="GO" id="GO:0009737">
    <property type="term" value="P:response to abscisic acid"/>
    <property type="evidence" value="ECO:0007669"/>
    <property type="project" value="UniProtKB-ARBA"/>
</dbReference>
<evidence type="ECO:0000256" key="13">
    <source>
        <dbReference type="ARBA" id="ARBA00023170"/>
    </source>
</evidence>
<dbReference type="SUPFAM" id="SSF56112">
    <property type="entry name" value="Protein kinase-like (PK-like)"/>
    <property type="match status" value="1"/>
</dbReference>
<reference evidence="18 19" key="1">
    <citation type="submission" date="2017-09" db="EMBL/GenBank/DDBJ databases">
        <title>WGS assembly of Aquilegia coerulea Goldsmith.</title>
        <authorList>
            <person name="Hodges S."/>
            <person name="Kramer E."/>
            <person name="Nordborg M."/>
            <person name="Tomkins J."/>
            <person name="Borevitz J."/>
            <person name="Derieg N."/>
            <person name="Yan J."/>
            <person name="Mihaltcheva S."/>
            <person name="Hayes R.D."/>
            <person name="Rokhsar D."/>
        </authorList>
    </citation>
    <scope>NUCLEOTIDE SEQUENCE [LARGE SCALE GENOMIC DNA]</scope>
    <source>
        <strain evidence="19">cv. Goldsmith</strain>
    </source>
</reference>
<proteinExistence type="predicted"/>
<dbReference type="PROSITE" id="PS00108">
    <property type="entry name" value="PROTEIN_KINASE_ST"/>
    <property type="match status" value="1"/>
</dbReference>